<keyword evidence="2" id="KW-1185">Reference proteome</keyword>
<dbReference type="Proteomes" id="UP001212499">
    <property type="component" value="Unassembled WGS sequence"/>
</dbReference>
<accession>A0ABT5APF5</accession>
<dbReference type="EMBL" id="JAQMUH010000072">
    <property type="protein sequence ID" value="MDB9539208.1"/>
    <property type="molecule type" value="Genomic_DNA"/>
</dbReference>
<protein>
    <submittedName>
        <fullName evidence="1">Uncharacterized protein</fullName>
    </submittedName>
</protein>
<gene>
    <name evidence="1" type="ORF">PN457_05945</name>
</gene>
<dbReference type="SUPFAM" id="SSF53807">
    <property type="entry name" value="Helical backbone' metal receptor"/>
    <property type="match status" value="1"/>
</dbReference>
<evidence type="ECO:0000313" key="2">
    <source>
        <dbReference type="Proteomes" id="UP001212499"/>
    </source>
</evidence>
<organism evidence="1 2">
    <name type="scientific">Anabaenopsis arnoldii</name>
    <dbReference type="NCBI Taxonomy" id="2152938"/>
    <lineage>
        <taxon>Bacteria</taxon>
        <taxon>Bacillati</taxon>
        <taxon>Cyanobacteriota</taxon>
        <taxon>Cyanophyceae</taxon>
        <taxon>Nostocales</taxon>
        <taxon>Nodulariaceae</taxon>
        <taxon>Anabaenopsis</taxon>
    </lineage>
</organism>
<dbReference type="Gene3D" id="3.40.50.1980">
    <property type="entry name" value="Nitrogenase molybdenum iron protein domain"/>
    <property type="match status" value="1"/>
</dbReference>
<reference evidence="1 2" key="1">
    <citation type="submission" date="2023-01" db="EMBL/GenBank/DDBJ databases">
        <title>Genomes from the Australian National Cyanobacteria Reference Collection.</title>
        <authorList>
            <person name="Willis A."/>
            <person name="Lee E.M.F."/>
        </authorList>
    </citation>
    <scope>NUCLEOTIDE SEQUENCE [LARGE SCALE GENOMIC DNA]</scope>
    <source>
        <strain evidence="1 2">CS-1033</strain>
    </source>
</reference>
<evidence type="ECO:0000313" key="1">
    <source>
        <dbReference type="EMBL" id="MDB9539208.1"/>
    </source>
</evidence>
<sequence length="76" mass="8449">MLSANNVYHYHCLLQTLGYFQALNHKKKYSGPYHGYDGFAIFARDMDLALNSPTWGLIGAPWSKKADAKAKAKATA</sequence>
<name>A0ABT5APF5_9CYAN</name>
<comment type="caution">
    <text evidence="1">The sequence shown here is derived from an EMBL/GenBank/DDBJ whole genome shotgun (WGS) entry which is preliminary data.</text>
</comment>
<proteinExistence type="predicted"/>